<keyword evidence="6 7" id="KW-0472">Membrane</keyword>
<organism evidence="9 10">
    <name type="scientific">Ktedonosporobacter rubrisoli</name>
    <dbReference type="NCBI Taxonomy" id="2509675"/>
    <lineage>
        <taxon>Bacteria</taxon>
        <taxon>Bacillati</taxon>
        <taxon>Chloroflexota</taxon>
        <taxon>Ktedonobacteria</taxon>
        <taxon>Ktedonobacterales</taxon>
        <taxon>Ktedonosporobacteraceae</taxon>
        <taxon>Ktedonosporobacter</taxon>
    </lineage>
</organism>
<dbReference type="SUPFAM" id="SSF161098">
    <property type="entry name" value="MetI-like"/>
    <property type="match status" value="1"/>
</dbReference>
<feature type="transmembrane region" description="Helical" evidence="7">
    <location>
        <begin position="12"/>
        <end position="30"/>
    </location>
</feature>
<dbReference type="EMBL" id="CP035758">
    <property type="protein sequence ID" value="QBD83493.1"/>
    <property type="molecule type" value="Genomic_DNA"/>
</dbReference>
<evidence type="ECO:0000256" key="2">
    <source>
        <dbReference type="ARBA" id="ARBA00022448"/>
    </source>
</evidence>
<feature type="transmembrane region" description="Helical" evidence="7">
    <location>
        <begin position="240"/>
        <end position="264"/>
    </location>
</feature>
<reference evidence="9 10" key="1">
    <citation type="submission" date="2019-01" db="EMBL/GenBank/DDBJ databases">
        <title>Ktedonosporobacter rubrisoli SCAWS-G2.</title>
        <authorList>
            <person name="Huang Y."/>
            <person name="Yan B."/>
        </authorList>
    </citation>
    <scope>NUCLEOTIDE SEQUENCE [LARGE SCALE GENOMIC DNA]</scope>
    <source>
        <strain evidence="9 10">SCAWS-G2</strain>
    </source>
</reference>
<dbReference type="Proteomes" id="UP000290365">
    <property type="component" value="Chromosome"/>
</dbReference>
<dbReference type="CDD" id="cd06261">
    <property type="entry name" value="TM_PBP2"/>
    <property type="match status" value="1"/>
</dbReference>
<dbReference type="Gene3D" id="1.10.3720.10">
    <property type="entry name" value="MetI-like"/>
    <property type="match status" value="1"/>
</dbReference>
<evidence type="ECO:0000256" key="6">
    <source>
        <dbReference type="ARBA" id="ARBA00023136"/>
    </source>
</evidence>
<evidence type="ECO:0000313" key="9">
    <source>
        <dbReference type="EMBL" id="QBD83493.1"/>
    </source>
</evidence>
<dbReference type="PANTHER" id="PTHR43744:SF12">
    <property type="entry name" value="ABC TRANSPORTER PERMEASE PROTEIN MG189-RELATED"/>
    <property type="match status" value="1"/>
</dbReference>
<dbReference type="InterPro" id="IPR000515">
    <property type="entry name" value="MetI-like"/>
</dbReference>
<keyword evidence="3" id="KW-1003">Cell membrane</keyword>
<comment type="similarity">
    <text evidence="7">Belongs to the binding-protein-dependent transport system permease family.</text>
</comment>
<proteinExistence type="inferred from homology"/>
<feature type="transmembrane region" description="Helical" evidence="7">
    <location>
        <begin position="133"/>
        <end position="154"/>
    </location>
</feature>
<keyword evidence="5 7" id="KW-1133">Transmembrane helix</keyword>
<dbReference type="KEGG" id="kbs:EPA93_16540"/>
<dbReference type="PANTHER" id="PTHR43744">
    <property type="entry name" value="ABC TRANSPORTER PERMEASE PROTEIN MG189-RELATED-RELATED"/>
    <property type="match status" value="1"/>
</dbReference>
<gene>
    <name evidence="9" type="ORF">EPA93_16540</name>
</gene>
<sequence>MGTPLQRAIIHLLLLIGVLVSIFPFFWMIIMSTNSTSDIYRIPPKLTFGDQLLINIGHVFQNIDFWQNFVNTLIIAVSLTVLTLFFCSIAGFTFAKFEFPGKKILFTLLLGTLILPSGGTLIASFVIMANLGWINTFLPLIVPTMVTAFGIFWMRQYALSAIPSELIDAGKIDGCGHLRLYWSVAVPALRPALGWLGILTFVGAWNNYLWPLIVLSSSKLYTLQVALATLNENYNTDYSMVMTGTLLATLPLIIVFFLGARQFIDNLSAGAVKF</sequence>
<feature type="transmembrane region" description="Helical" evidence="7">
    <location>
        <begin position="104"/>
        <end position="127"/>
    </location>
</feature>
<comment type="subcellular location">
    <subcellularLocation>
        <location evidence="1 7">Cell membrane</location>
        <topology evidence="1 7">Multi-pass membrane protein</topology>
    </subcellularLocation>
</comment>
<keyword evidence="2 7" id="KW-0813">Transport</keyword>
<evidence type="ECO:0000256" key="4">
    <source>
        <dbReference type="ARBA" id="ARBA00022692"/>
    </source>
</evidence>
<keyword evidence="10" id="KW-1185">Reference proteome</keyword>
<evidence type="ECO:0000256" key="1">
    <source>
        <dbReference type="ARBA" id="ARBA00004651"/>
    </source>
</evidence>
<dbReference type="GO" id="GO:0005886">
    <property type="term" value="C:plasma membrane"/>
    <property type="evidence" value="ECO:0007669"/>
    <property type="project" value="UniProtKB-SubCell"/>
</dbReference>
<evidence type="ECO:0000256" key="3">
    <source>
        <dbReference type="ARBA" id="ARBA00022475"/>
    </source>
</evidence>
<dbReference type="AlphaFoldDB" id="A0A4P6K670"/>
<feature type="domain" description="ABC transmembrane type-1" evidence="8">
    <location>
        <begin position="69"/>
        <end position="259"/>
    </location>
</feature>
<evidence type="ECO:0000256" key="7">
    <source>
        <dbReference type="RuleBase" id="RU363032"/>
    </source>
</evidence>
<dbReference type="Pfam" id="PF00528">
    <property type="entry name" value="BPD_transp_1"/>
    <property type="match status" value="1"/>
</dbReference>
<dbReference type="OrthoDB" id="9771544at2"/>
<name>A0A4P6K670_KTERU</name>
<evidence type="ECO:0000313" key="10">
    <source>
        <dbReference type="Proteomes" id="UP000290365"/>
    </source>
</evidence>
<accession>A0A4P6K670</accession>
<dbReference type="PROSITE" id="PS50928">
    <property type="entry name" value="ABC_TM1"/>
    <property type="match status" value="1"/>
</dbReference>
<evidence type="ECO:0000259" key="8">
    <source>
        <dbReference type="PROSITE" id="PS50928"/>
    </source>
</evidence>
<keyword evidence="4 7" id="KW-0812">Transmembrane</keyword>
<feature type="transmembrane region" description="Helical" evidence="7">
    <location>
        <begin position="69"/>
        <end position="92"/>
    </location>
</feature>
<dbReference type="InterPro" id="IPR035906">
    <property type="entry name" value="MetI-like_sf"/>
</dbReference>
<protein>
    <submittedName>
        <fullName evidence="9">Carbohydrate ABC transporter permease</fullName>
    </submittedName>
</protein>
<evidence type="ECO:0000256" key="5">
    <source>
        <dbReference type="ARBA" id="ARBA00022989"/>
    </source>
</evidence>
<dbReference type="GO" id="GO:0055085">
    <property type="term" value="P:transmembrane transport"/>
    <property type="evidence" value="ECO:0007669"/>
    <property type="project" value="InterPro"/>
</dbReference>